<protein>
    <submittedName>
        <fullName evidence="1">Uncharacterized protein</fullName>
    </submittedName>
</protein>
<keyword evidence="2" id="KW-1185">Reference proteome</keyword>
<dbReference type="Proteomes" id="UP001156882">
    <property type="component" value="Unassembled WGS sequence"/>
</dbReference>
<evidence type="ECO:0000313" key="2">
    <source>
        <dbReference type="Proteomes" id="UP001156882"/>
    </source>
</evidence>
<proteinExistence type="predicted"/>
<name>A0ABQ6CH01_9HYPH</name>
<sequence>MPRRCWIACIRERLVDPGYAVPEGAPGGYYRPQARFELKRPVSEARIGQEAQDKALAARLWSLSEKLTGVIWPTPQASFV</sequence>
<dbReference type="EMBL" id="BSPC01000005">
    <property type="protein sequence ID" value="GLS17532.1"/>
    <property type="molecule type" value="Genomic_DNA"/>
</dbReference>
<accession>A0ABQ6CH01</accession>
<comment type="caution">
    <text evidence="1">The sequence shown here is derived from an EMBL/GenBank/DDBJ whole genome shotgun (WGS) entry which is preliminary data.</text>
</comment>
<organism evidence="1 2">
    <name type="scientific">Labrys miyagiensis</name>
    <dbReference type="NCBI Taxonomy" id="346912"/>
    <lineage>
        <taxon>Bacteria</taxon>
        <taxon>Pseudomonadati</taxon>
        <taxon>Pseudomonadota</taxon>
        <taxon>Alphaproteobacteria</taxon>
        <taxon>Hyphomicrobiales</taxon>
        <taxon>Xanthobacteraceae</taxon>
        <taxon>Labrys</taxon>
    </lineage>
</organism>
<reference evidence="2" key="1">
    <citation type="journal article" date="2019" name="Int. J. Syst. Evol. Microbiol.">
        <title>The Global Catalogue of Microorganisms (GCM) 10K type strain sequencing project: providing services to taxonomists for standard genome sequencing and annotation.</title>
        <authorList>
            <consortium name="The Broad Institute Genomics Platform"/>
            <consortium name="The Broad Institute Genome Sequencing Center for Infectious Disease"/>
            <person name="Wu L."/>
            <person name="Ma J."/>
        </authorList>
    </citation>
    <scope>NUCLEOTIDE SEQUENCE [LARGE SCALE GENOMIC DNA]</scope>
    <source>
        <strain evidence="2">NBRC 101365</strain>
    </source>
</reference>
<evidence type="ECO:0000313" key="1">
    <source>
        <dbReference type="EMBL" id="GLS17532.1"/>
    </source>
</evidence>
<gene>
    <name evidence="1" type="ORF">GCM10007874_05470</name>
</gene>